<dbReference type="EMBL" id="LT671858">
    <property type="protein sequence ID" value="SIM64962.1"/>
    <property type="molecule type" value="Genomic_DNA"/>
</dbReference>
<comment type="similarity">
    <text evidence="6">Belongs to the SAICAR synthetase family.</text>
</comment>
<dbReference type="PANTHER" id="PTHR43700">
    <property type="entry name" value="PHOSPHORIBOSYLAMINOIMIDAZOLE-SUCCINOCARBOXAMIDE SYNTHASE"/>
    <property type="match status" value="1"/>
</dbReference>
<dbReference type="GeneID" id="41588395"/>
<dbReference type="SUPFAM" id="SSF56104">
    <property type="entry name" value="SAICAR synthase-like"/>
    <property type="match status" value="1"/>
</dbReference>
<dbReference type="InterPro" id="IPR028923">
    <property type="entry name" value="SAICAR_synt/ADE2_N"/>
</dbReference>
<sequence length="296" mass="34564">MELIRKGKVKDVYDNGNTLIFKFSDRISVFDKIIPVNVPNKGESVCRTSAYWFDFVQKNLGIKTHFLSLKANNEMEVRKYRVNESGGSKHWINFLIPLEFVMRHYAAGTLVDRIKSGKIKKEDLGMNHIPEKGEKLDEPFFEMTTKFEKTDRPLNFREASEIGGLTEEEVYKIRDIIAKIDRKIQDEVGKRGLIHADGKKEFALGDGREIIIVDTFGTADEDRFWEMQEYENGKIVELSKESVRKYYRDNGYYDRLYEARGKGEKEPDIEALPKNIIESTSKLYRTMYERITGQNW</sequence>
<feature type="domain" description="SAICAR synthetase/ADE2 N-terminal" evidence="7">
    <location>
        <begin position="4"/>
        <end position="251"/>
    </location>
</feature>
<dbReference type="GO" id="GO:0006189">
    <property type="term" value="P:'de novo' IMP biosynthetic process"/>
    <property type="evidence" value="ECO:0007669"/>
    <property type="project" value="UniProtKB-UniRule"/>
</dbReference>
<dbReference type="CDD" id="cd01414">
    <property type="entry name" value="SAICAR_synt_Sc"/>
    <property type="match status" value="1"/>
</dbReference>
<keyword evidence="5 6" id="KW-0067">ATP-binding</keyword>
<evidence type="ECO:0000256" key="6">
    <source>
        <dbReference type="HAMAP-Rule" id="MF_00137"/>
    </source>
</evidence>
<evidence type="ECO:0000256" key="5">
    <source>
        <dbReference type="ARBA" id="ARBA00022840"/>
    </source>
</evidence>
<comment type="pathway">
    <text evidence="1 6">Purine metabolism; IMP biosynthesis via de novo pathway; 5-amino-1-(5-phospho-D-ribosyl)imidazole-4-carboxamide from 5-amino-1-(5-phospho-D-ribosyl)imidazole-4-carboxylate: step 1/2.</text>
</comment>
<dbReference type="GO" id="GO:0004639">
    <property type="term" value="F:phosphoribosylaminoimidazolesuccinocarboxamide synthase activity"/>
    <property type="evidence" value="ECO:0007669"/>
    <property type="project" value="UniProtKB-UniRule"/>
</dbReference>
<dbReference type="EC" id="6.3.2.6" evidence="6"/>
<name>A0A1N5UW27_9ARCH</name>
<evidence type="ECO:0000259" key="7">
    <source>
        <dbReference type="Pfam" id="PF01259"/>
    </source>
</evidence>
<evidence type="ECO:0000256" key="2">
    <source>
        <dbReference type="ARBA" id="ARBA00022598"/>
    </source>
</evidence>
<evidence type="ECO:0000313" key="9">
    <source>
        <dbReference type="Proteomes" id="UP000195607"/>
    </source>
</evidence>
<dbReference type="GO" id="GO:0005524">
    <property type="term" value="F:ATP binding"/>
    <property type="evidence" value="ECO:0007669"/>
    <property type="project" value="UniProtKB-KW"/>
</dbReference>
<dbReference type="Proteomes" id="UP000195607">
    <property type="component" value="Chromosome I"/>
</dbReference>
<dbReference type="RefSeq" id="WP_148689825.1">
    <property type="nucleotide sequence ID" value="NZ_LT671858.1"/>
</dbReference>
<keyword evidence="4 6" id="KW-0658">Purine biosynthesis</keyword>
<dbReference type="Pfam" id="PF01259">
    <property type="entry name" value="SAICAR_synt"/>
    <property type="match status" value="1"/>
</dbReference>
<evidence type="ECO:0000256" key="1">
    <source>
        <dbReference type="ARBA" id="ARBA00004672"/>
    </source>
</evidence>
<organism evidence="8 9">
    <name type="scientific">Cuniculiplasma divulgatum</name>
    <dbReference type="NCBI Taxonomy" id="1673428"/>
    <lineage>
        <taxon>Archaea</taxon>
        <taxon>Methanobacteriati</taxon>
        <taxon>Thermoplasmatota</taxon>
        <taxon>Thermoplasmata</taxon>
        <taxon>Thermoplasmatales</taxon>
        <taxon>Cuniculiplasmataceae</taxon>
        <taxon>Cuniculiplasma</taxon>
    </lineage>
</organism>
<evidence type="ECO:0000256" key="3">
    <source>
        <dbReference type="ARBA" id="ARBA00022741"/>
    </source>
</evidence>
<evidence type="ECO:0000313" key="8">
    <source>
        <dbReference type="EMBL" id="SIM64962.1"/>
    </source>
</evidence>
<evidence type="ECO:0000256" key="4">
    <source>
        <dbReference type="ARBA" id="ARBA00022755"/>
    </source>
</evidence>
<keyword evidence="2 6" id="KW-0436">Ligase</keyword>
<protein>
    <recommendedName>
        <fullName evidence="6">Phosphoribosylaminoimidazole-succinocarboxamide synthase</fullName>
        <ecNumber evidence="6">6.3.2.6</ecNumber>
    </recommendedName>
    <alternativeName>
        <fullName evidence="6">SAICAR synthetase</fullName>
    </alternativeName>
</protein>
<gene>
    <name evidence="6" type="primary">purC</name>
    <name evidence="8" type="ORF">CSP5_1136</name>
</gene>
<keyword evidence="3 6" id="KW-0547">Nucleotide-binding</keyword>
<comment type="catalytic activity">
    <reaction evidence="6">
        <text>5-amino-1-(5-phospho-D-ribosyl)imidazole-4-carboxylate + L-aspartate + ATP = (2S)-2-[5-amino-1-(5-phospho-beta-D-ribosyl)imidazole-4-carboxamido]succinate + ADP + phosphate + 2 H(+)</text>
        <dbReference type="Rhea" id="RHEA:22628"/>
        <dbReference type="ChEBI" id="CHEBI:15378"/>
        <dbReference type="ChEBI" id="CHEBI:29991"/>
        <dbReference type="ChEBI" id="CHEBI:30616"/>
        <dbReference type="ChEBI" id="CHEBI:43474"/>
        <dbReference type="ChEBI" id="CHEBI:58443"/>
        <dbReference type="ChEBI" id="CHEBI:77657"/>
        <dbReference type="ChEBI" id="CHEBI:456216"/>
        <dbReference type="EC" id="6.3.2.6"/>
    </reaction>
</comment>
<accession>A0A1N5UW27</accession>
<dbReference type="PANTHER" id="PTHR43700:SF1">
    <property type="entry name" value="PHOSPHORIBOSYLAMINOIMIDAZOLE-SUCCINOCARBOXAMIDE SYNTHASE"/>
    <property type="match status" value="1"/>
</dbReference>
<dbReference type="UniPathway" id="UPA00074">
    <property type="reaction ID" value="UER00131"/>
</dbReference>
<proteinExistence type="inferred from homology"/>
<dbReference type="Gene3D" id="3.30.470.20">
    <property type="entry name" value="ATP-grasp fold, B domain"/>
    <property type="match status" value="1"/>
</dbReference>
<dbReference type="Gene3D" id="3.30.200.20">
    <property type="entry name" value="Phosphorylase Kinase, domain 1"/>
    <property type="match status" value="1"/>
</dbReference>
<dbReference type="GO" id="GO:0005737">
    <property type="term" value="C:cytoplasm"/>
    <property type="evidence" value="ECO:0007669"/>
    <property type="project" value="TreeGrafter"/>
</dbReference>
<dbReference type="HAMAP" id="MF_00137">
    <property type="entry name" value="SAICAR_synth"/>
    <property type="match status" value="1"/>
</dbReference>
<dbReference type="AlphaFoldDB" id="A0A1N5UW27"/>
<reference evidence="8 9" key="1">
    <citation type="submission" date="2016-04" db="EMBL/GenBank/DDBJ databases">
        <authorList>
            <person name="Evans L.H."/>
            <person name="Alamgir A."/>
            <person name="Owens N."/>
            <person name="Weber N.D."/>
            <person name="Virtaneva K."/>
            <person name="Barbian K."/>
            <person name="Babar A."/>
            <person name="Rosenke K."/>
        </authorList>
    </citation>
    <scope>NUCLEOTIDE SEQUENCE [LARGE SCALE GENOMIC DNA]</scope>
    <source>
        <strain evidence="9">S5(T) (JCM 30642 \VKM B-2941)</strain>
    </source>
</reference>